<evidence type="ECO:0000256" key="1">
    <source>
        <dbReference type="ARBA" id="ARBA00022500"/>
    </source>
</evidence>
<organism evidence="4 5">
    <name type="scientific">Geomonas terrae</name>
    <dbReference type="NCBI Taxonomy" id="2562681"/>
    <lineage>
        <taxon>Bacteria</taxon>
        <taxon>Pseudomonadati</taxon>
        <taxon>Thermodesulfobacteriota</taxon>
        <taxon>Desulfuromonadia</taxon>
        <taxon>Geobacterales</taxon>
        <taxon>Geobacteraceae</taxon>
        <taxon>Geomonas</taxon>
    </lineage>
</organism>
<dbReference type="GO" id="GO:0006935">
    <property type="term" value="P:chemotaxis"/>
    <property type="evidence" value="ECO:0007669"/>
    <property type="project" value="UniProtKB-KW"/>
</dbReference>
<reference evidence="4 5" key="1">
    <citation type="submission" date="2019-04" db="EMBL/GenBank/DDBJ databases">
        <title>Geobacter oryzae sp. nov., ferric-reducing bacteria isolated from paddy soil.</title>
        <authorList>
            <person name="Xu Z."/>
            <person name="Masuda Y."/>
            <person name="Itoh H."/>
            <person name="Senoo K."/>
        </authorList>
    </citation>
    <scope>NUCLEOTIDE SEQUENCE [LARGE SCALE GENOMIC DNA]</scope>
    <source>
        <strain evidence="4 5">Red111</strain>
    </source>
</reference>
<feature type="domain" description="CheC-like protein" evidence="3">
    <location>
        <begin position="106"/>
        <end position="141"/>
    </location>
</feature>
<proteinExistence type="predicted"/>
<name>A0A4S1CK06_9BACT</name>
<dbReference type="InterPro" id="IPR050992">
    <property type="entry name" value="CheZ_family_phosphatases"/>
</dbReference>
<accession>A0A4S1CK06</accession>
<dbReference type="InterPro" id="IPR007597">
    <property type="entry name" value="CheC"/>
</dbReference>
<dbReference type="Gene3D" id="3.40.1550.10">
    <property type="entry name" value="CheC-like"/>
    <property type="match status" value="1"/>
</dbReference>
<dbReference type="EMBL" id="SRSC01000001">
    <property type="protein sequence ID" value="TGU74041.1"/>
    <property type="molecule type" value="Genomic_DNA"/>
</dbReference>
<evidence type="ECO:0000259" key="3">
    <source>
        <dbReference type="Pfam" id="PF04509"/>
    </source>
</evidence>
<keyword evidence="5" id="KW-1185">Reference proteome</keyword>
<gene>
    <name evidence="4" type="ORF">E4633_00790</name>
</gene>
<comment type="caution">
    <text evidence="4">The sequence shown here is derived from an EMBL/GenBank/DDBJ whole genome shotgun (WGS) entry which is preliminary data.</text>
</comment>
<dbReference type="CDD" id="cd17909">
    <property type="entry name" value="CheC_ClassI"/>
    <property type="match status" value="1"/>
</dbReference>
<dbReference type="Proteomes" id="UP000306416">
    <property type="component" value="Unassembled WGS sequence"/>
</dbReference>
<dbReference type="SUPFAM" id="SSF103039">
    <property type="entry name" value="CheC-like"/>
    <property type="match status" value="1"/>
</dbReference>
<dbReference type="PANTHER" id="PTHR43693">
    <property type="entry name" value="PROTEIN PHOSPHATASE CHEZ"/>
    <property type="match status" value="1"/>
</dbReference>
<keyword evidence="2" id="KW-0378">Hydrolase</keyword>
<sequence length="199" mass="21096">MADQAEYEAELKTLTKVCSLGMEHAAIALSQLMGKGVHIQVPRLQVLDGPGMTGLMEAHEVTALQLQILGNVRGSILIMLLEENAHRILELLLGVVPKPGTPLSEMERATLMEVGNILASACLNALGNSLKMTLLPSVPAFCSGNGREILERAMEPGADGEKVVMIDTVFDVSDSRCGGSIFLMPSPTSLGAMLASLDQ</sequence>
<dbReference type="PANTHER" id="PTHR43693:SF1">
    <property type="entry name" value="PROTEIN PHOSPHATASE CHEZ"/>
    <property type="match status" value="1"/>
</dbReference>
<dbReference type="RefSeq" id="WP_135868381.1">
    <property type="nucleotide sequence ID" value="NZ_SRSC01000001.1"/>
</dbReference>
<evidence type="ECO:0000313" key="5">
    <source>
        <dbReference type="Proteomes" id="UP000306416"/>
    </source>
</evidence>
<dbReference type="Pfam" id="PF04509">
    <property type="entry name" value="CheC"/>
    <property type="match status" value="1"/>
</dbReference>
<evidence type="ECO:0000313" key="4">
    <source>
        <dbReference type="EMBL" id="TGU74041.1"/>
    </source>
</evidence>
<keyword evidence="1" id="KW-0145">Chemotaxis</keyword>
<evidence type="ECO:0000256" key="2">
    <source>
        <dbReference type="ARBA" id="ARBA00022801"/>
    </source>
</evidence>
<dbReference type="InterPro" id="IPR028976">
    <property type="entry name" value="CheC-like_sf"/>
</dbReference>
<dbReference type="AlphaFoldDB" id="A0A4S1CK06"/>
<dbReference type="GO" id="GO:0016787">
    <property type="term" value="F:hydrolase activity"/>
    <property type="evidence" value="ECO:0007669"/>
    <property type="project" value="UniProtKB-KW"/>
</dbReference>
<protein>
    <submittedName>
        <fullName evidence="4">Chemotaxis protein CheC</fullName>
    </submittedName>
</protein>